<gene>
    <name evidence="1" type="ORF">APZ16_01610</name>
</gene>
<comment type="caution">
    <text evidence="1">The sequence shown here is derived from an EMBL/GenBank/DDBJ whole genome shotgun (WGS) entry which is preliminary data.</text>
</comment>
<dbReference type="AlphaFoldDB" id="A0A147JTS9"/>
<sequence length="103" mass="11474">MIERHLYPRRCGCPKNCLRSSSTGHGRKKIDESTAIRQLLALGAEGYAVELFRQGKVTLNEAAELAGVAVRQMIDLLQRHGVRGNVRLDQQKRALEFVSELSG</sequence>
<evidence type="ECO:0000313" key="2">
    <source>
        <dbReference type="Proteomes" id="UP000074294"/>
    </source>
</evidence>
<dbReference type="STRING" id="1776334.APZ16_01610"/>
<dbReference type="Proteomes" id="UP000074294">
    <property type="component" value="Unassembled WGS sequence"/>
</dbReference>
<protein>
    <submittedName>
        <fullName evidence="1">Uncharacterized protein</fullName>
    </submittedName>
</protein>
<name>A0A147JTS9_HADYE</name>
<dbReference type="EMBL" id="LQMQ01000052">
    <property type="protein sequence ID" value="KUO39915.1"/>
    <property type="molecule type" value="Genomic_DNA"/>
</dbReference>
<proteinExistence type="predicted"/>
<organism evidence="1 2">
    <name type="scientific">Hadarchaeum yellowstonense</name>
    <dbReference type="NCBI Taxonomy" id="1776334"/>
    <lineage>
        <taxon>Archaea</taxon>
        <taxon>Methanobacteriati</taxon>
        <taxon>Candidatus Hadarchaeota</taxon>
        <taxon>Candidatus Hadarchaeia</taxon>
        <taxon>Candidatus Hadarchaeales</taxon>
        <taxon>Candidatus Hadarchaeaceae</taxon>
        <taxon>Candidatus Hadarchaeum</taxon>
    </lineage>
</organism>
<evidence type="ECO:0000313" key="1">
    <source>
        <dbReference type="EMBL" id="KUO39915.1"/>
    </source>
</evidence>
<dbReference type="Pfam" id="PF03683">
    <property type="entry name" value="UPF0175"/>
    <property type="match status" value="1"/>
</dbReference>
<reference evidence="1 2" key="1">
    <citation type="journal article" date="2016" name="Nat. Microbiol.">
        <title>Genomic inference of the metabolism of cosmopolitan subsurface Archaea, Hadesarchaea.</title>
        <authorList>
            <person name="Baker B.J."/>
            <person name="Saw J.H."/>
            <person name="Lind A.E."/>
            <person name="Lazar C.S."/>
            <person name="Hinrichs K.-U."/>
            <person name="Teske A.P."/>
            <person name="Ettema T.J."/>
        </authorList>
    </citation>
    <scope>NUCLEOTIDE SEQUENCE [LARGE SCALE GENOMIC DNA]</scope>
</reference>
<dbReference type="InterPro" id="IPR005368">
    <property type="entry name" value="UPF0175"/>
</dbReference>
<accession>A0A147JTS9</accession>